<accession>A0A0K0N5T8</accession>
<dbReference type="KEGG" id="vg:26641169"/>
<gene>
    <name evidence="2" type="ORF">TIN3_82</name>
</gene>
<organism evidence="2 3">
    <name type="scientific">Tsukamurella phage TIN3</name>
    <dbReference type="NCBI Taxonomy" id="1636546"/>
    <lineage>
        <taxon>Viruses</taxon>
        <taxon>Duplodnaviria</taxon>
        <taxon>Heunggongvirae</taxon>
        <taxon>Uroviricota</taxon>
        <taxon>Caudoviricetes</taxon>
        <taxon>Tinduovirus</taxon>
        <taxon>Tinduovirus TIN3</taxon>
    </lineage>
</organism>
<feature type="domain" description="DNA-binding phage zinc finger" evidence="1">
    <location>
        <begin position="13"/>
        <end position="49"/>
    </location>
</feature>
<dbReference type="EMBL" id="KR011063">
    <property type="protein sequence ID" value="AKJ71879.1"/>
    <property type="molecule type" value="Genomic_DNA"/>
</dbReference>
<dbReference type="Proteomes" id="UP000203663">
    <property type="component" value="Segment"/>
</dbReference>
<protein>
    <recommendedName>
        <fullName evidence="1">DNA-binding phage zinc finger domain-containing protein</fullName>
    </recommendedName>
</protein>
<name>A0A0K0N5T8_9CAUD</name>
<dbReference type="OrthoDB" id="37599at10239"/>
<keyword evidence="3" id="KW-1185">Reference proteome</keyword>
<proteinExistence type="predicted"/>
<evidence type="ECO:0000313" key="3">
    <source>
        <dbReference type="Proteomes" id="UP000203663"/>
    </source>
</evidence>
<reference evidence="2 3" key="1">
    <citation type="journal article" date="2015" name="Appl. Environ. Microbiol.">
        <title>Three of a Kind: Genetically Similar Tsukamurella Phages TIN2, TIN3, and TIN4.</title>
        <authorList>
            <person name="Dyson Z.A."/>
            <person name="Tucci J."/>
            <person name="Seviour R.J."/>
            <person name="Petrovski S."/>
        </authorList>
    </citation>
    <scope>NUCLEOTIDE SEQUENCE [LARGE SCALE GENOMIC DNA]</scope>
</reference>
<dbReference type="RefSeq" id="YP_009214848.1">
    <property type="nucleotide sequence ID" value="NC_028966.1"/>
</dbReference>
<evidence type="ECO:0000259" key="1">
    <source>
        <dbReference type="Pfam" id="PF24623"/>
    </source>
</evidence>
<dbReference type="GeneID" id="26641169"/>
<dbReference type="Pfam" id="PF24623">
    <property type="entry name" value="Phage_zn_bind_8"/>
    <property type="match status" value="1"/>
</dbReference>
<dbReference type="InterPro" id="IPR056911">
    <property type="entry name" value="Phage_Znf_bind_put"/>
</dbReference>
<sequence length="66" mass="7102">MKKLHMLDGVTLTPLDFTCPSCGAPPRTQCVLTNGHGSGPVSFVHHTREACLKVIADQAELEVVDE</sequence>
<evidence type="ECO:0000313" key="2">
    <source>
        <dbReference type="EMBL" id="AKJ71879.1"/>
    </source>
</evidence>